<dbReference type="GO" id="GO:0005783">
    <property type="term" value="C:endoplasmic reticulum"/>
    <property type="evidence" value="ECO:0007669"/>
    <property type="project" value="TreeGrafter"/>
</dbReference>
<evidence type="ECO:0000313" key="5">
    <source>
        <dbReference type="Proteomes" id="UP000008792"/>
    </source>
</evidence>
<keyword evidence="2" id="KW-1133">Transmembrane helix</keyword>
<dbReference type="InterPro" id="IPR053069">
    <property type="entry name" value="TVP38/TMEM64"/>
</dbReference>
<dbReference type="AlphaFoldDB" id="B4LDY3"/>
<gene>
    <name evidence="4" type="primary">Dvir\GJ11783</name>
    <name evidence="4" type="ORF">Dvir_GJ11783</name>
</gene>
<dbReference type="EMBL" id="CH940647">
    <property type="protein sequence ID" value="EDW70026.2"/>
    <property type="molecule type" value="Genomic_DNA"/>
</dbReference>
<dbReference type="Proteomes" id="UP000008792">
    <property type="component" value="Unassembled WGS sequence"/>
</dbReference>
<feature type="transmembrane region" description="Helical" evidence="2">
    <location>
        <begin position="364"/>
        <end position="383"/>
    </location>
</feature>
<protein>
    <submittedName>
        <fullName evidence="4">Uncharacterized protein, isoform A</fullName>
    </submittedName>
</protein>
<dbReference type="OrthoDB" id="166803at2759"/>
<feature type="region of interest" description="Disordered" evidence="1">
    <location>
        <begin position="1"/>
        <end position="29"/>
    </location>
</feature>
<feature type="transmembrane region" description="Helical" evidence="2">
    <location>
        <begin position="247"/>
        <end position="265"/>
    </location>
</feature>
<proteinExistence type="predicted"/>
<dbReference type="GO" id="GO:0051480">
    <property type="term" value="P:regulation of cytosolic calcium ion concentration"/>
    <property type="evidence" value="ECO:0007669"/>
    <property type="project" value="TreeGrafter"/>
</dbReference>
<dbReference type="STRING" id="7244.B4LDY3"/>
<reference evidence="4 5" key="1">
    <citation type="journal article" date="2007" name="Nature">
        <title>Evolution of genes and genomes on the Drosophila phylogeny.</title>
        <authorList>
            <consortium name="Drosophila 12 Genomes Consortium"/>
            <person name="Clark A.G."/>
            <person name="Eisen M.B."/>
            <person name="Smith D.R."/>
            <person name="Bergman C.M."/>
            <person name="Oliver B."/>
            <person name="Markow T.A."/>
            <person name="Kaufman T.C."/>
            <person name="Kellis M."/>
            <person name="Gelbart W."/>
            <person name="Iyer V.N."/>
            <person name="Pollard D.A."/>
            <person name="Sackton T.B."/>
            <person name="Larracuente A.M."/>
            <person name="Singh N.D."/>
            <person name="Abad J.P."/>
            <person name="Abt D.N."/>
            <person name="Adryan B."/>
            <person name="Aguade M."/>
            <person name="Akashi H."/>
            <person name="Anderson W.W."/>
            <person name="Aquadro C.F."/>
            <person name="Ardell D.H."/>
            <person name="Arguello R."/>
            <person name="Artieri C.G."/>
            <person name="Barbash D.A."/>
            <person name="Barker D."/>
            <person name="Barsanti P."/>
            <person name="Batterham P."/>
            <person name="Batzoglou S."/>
            <person name="Begun D."/>
            <person name="Bhutkar A."/>
            <person name="Blanco E."/>
            <person name="Bosak S.A."/>
            <person name="Bradley R.K."/>
            <person name="Brand A.D."/>
            <person name="Brent M.R."/>
            <person name="Brooks A.N."/>
            <person name="Brown R.H."/>
            <person name="Butlin R.K."/>
            <person name="Caggese C."/>
            <person name="Calvi B.R."/>
            <person name="Bernardo de Carvalho A."/>
            <person name="Caspi A."/>
            <person name="Castrezana S."/>
            <person name="Celniker S.E."/>
            <person name="Chang J.L."/>
            <person name="Chapple C."/>
            <person name="Chatterji S."/>
            <person name="Chinwalla A."/>
            <person name="Civetta A."/>
            <person name="Clifton S.W."/>
            <person name="Comeron J.M."/>
            <person name="Costello J.C."/>
            <person name="Coyne J.A."/>
            <person name="Daub J."/>
            <person name="David R.G."/>
            <person name="Delcher A.L."/>
            <person name="Delehaunty K."/>
            <person name="Do C.B."/>
            <person name="Ebling H."/>
            <person name="Edwards K."/>
            <person name="Eickbush T."/>
            <person name="Evans J.D."/>
            <person name="Filipski A."/>
            <person name="Findeiss S."/>
            <person name="Freyhult E."/>
            <person name="Fulton L."/>
            <person name="Fulton R."/>
            <person name="Garcia A.C."/>
            <person name="Gardiner A."/>
            <person name="Garfield D.A."/>
            <person name="Garvin B.E."/>
            <person name="Gibson G."/>
            <person name="Gilbert D."/>
            <person name="Gnerre S."/>
            <person name="Godfrey J."/>
            <person name="Good R."/>
            <person name="Gotea V."/>
            <person name="Gravely B."/>
            <person name="Greenberg A.J."/>
            <person name="Griffiths-Jones S."/>
            <person name="Gross S."/>
            <person name="Guigo R."/>
            <person name="Gustafson E.A."/>
            <person name="Haerty W."/>
            <person name="Hahn M.W."/>
            <person name="Halligan D.L."/>
            <person name="Halpern A.L."/>
            <person name="Halter G.M."/>
            <person name="Han M.V."/>
            <person name="Heger A."/>
            <person name="Hillier L."/>
            <person name="Hinrichs A.S."/>
            <person name="Holmes I."/>
            <person name="Hoskins R.A."/>
            <person name="Hubisz M.J."/>
            <person name="Hultmark D."/>
            <person name="Huntley M.A."/>
            <person name="Jaffe D.B."/>
            <person name="Jagadeeshan S."/>
            <person name="Jeck W.R."/>
            <person name="Johnson J."/>
            <person name="Jones C.D."/>
            <person name="Jordan W.C."/>
            <person name="Karpen G.H."/>
            <person name="Kataoka E."/>
            <person name="Keightley P.D."/>
            <person name="Kheradpour P."/>
            <person name="Kirkness E.F."/>
            <person name="Koerich L.B."/>
            <person name="Kristiansen K."/>
            <person name="Kudrna D."/>
            <person name="Kulathinal R.J."/>
            <person name="Kumar S."/>
            <person name="Kwok R."/>
            <person name="Lander E."/>
            <person name="Langley C.H."/>
            <person name="Lapoint R."/>
            <person name="Lazzaro B.P."/>
            <person name="Lee S.J."/>
            <person name="Levesque L."/>
            <person name="Li R."/>
            <person name="Lin C.F."/>
            <person name="Lin M.F."/>
            <person name="Lindblad-Toh K."/>
            <person name="Llopart A."/>
            <person name="Long M."/>
            <person name="Low L."/>
            <person name="Lozovsky E."/>
            <person name="Lu J."/>
            <person name="Luo M."/>
            <person name="Machado C.A."/>
            <person name="Makalowski W."/>
            <person name="Marzo M."/>
            <person name="Matsuda M."/>
            <person name="Matzkin L."/>
            <person name="McAllister B."/>
            <person name="McBride C.S."/>
            <person name="McKernan B."/>
            <person name="McKernan K."/>
            <person name="Mendez-Lago M."/>
            <person name="Minx P."/>
            <person name="Mollenhauer M.U."/>
            <person name="Montooth K."/>
            <person name="Mount S.M."/>
            <person name="Mu X."/>
            <person name="Myers E."/>
            <person name="Negre B."/>
            <person name="Newfeld S."/>
            <person name="Nielsen R."/>
            <person name="Noor M.A."/>
            <person name="O'Grady P."/>
            <person name="Pachter L."/>
            <person name="Papaceit M."/>
            <person name="Parisi M.J."/>
            <person name="Parisi M."/>
            <person name="Parts L."/>
            <person name="Pedersen J.S."/>
            <person name="Pesole G."/>
            <person name="Phillippy A.M."/>
            <person name="Ponting C.P."/>
            <person name="Pop M."/>
            <person name="Porcelli D."/>
            <person name="Powell J.R."/>
            <person name="Prohaska S."/>
            <person name="Pruitt K."/>
            <person name="Puig M."/>
            <person name="Quesneville H."/>
            <person name="Ram K.R."/>
            <person name="Rand D."/>
            <person name="Rasmussen M.D."/>
            <person name="Reed L.K."/>
            <person name="Reenan R."/>
            <person name="Reily A."/>
            <person name="Remington K.A."/>
            <person name="Rieger T.T."/>
            <person name="Ritchie M.G."/>
            <person name="Robin C."/>
            <person name="Rogers Y.H."/>
            <person name="Rohde C."/>
            <person name="Rozas J."/>
            <person name="Rubenfield M.J."/>
            <person name="Ruiz A."/>
            <person name="Russo S."/>
            <person name="Salzberg S.L."/>
            <person name="Sanchez-Gracia A."/>
            <person name="Saranga D.J."/>
            <person name="Sato H."/>
            <person name="Schaeffer S.W."/>
            <person name="Schatz M.C."/>
            <person name="Schlenke T."/>
            <person name="Schwartz R."/>
            <person name="Segarra C."/>
            <person name="Singh R.S."/>
            <person name="Sirot L."/>
            <person name="Sirota M."/>
            <person name="Sisneros N.B."/>
            <person name="Smith C.D."/>
            <person name="Smith T.F."/>
            <person name="Spieth J."/>
            <person name="Stage D.E."/>
            <person name="Stark A."/>
            <person name="Stephan W."/>
            <person name="Strausberg R.L."/>
            <person name="Strempel S."/>
            <person name="Sturgill D."/>
            <person name="Sutton G."/>
            <person name="Sutton G.G."/>
            <person name="Tao W."/>
            <person name="Teichmann S."/>
            <person name="Tobari Y.N."/>
            <person name="Tomimura Y."/>
            <person name="Tsolas J.M."/>
            <person name="Valente V.L."/>
            <person name="Venter E."/>
            <person name="Venter J.C."/>
            <person name="Vicario S."/>
            <person name="Vieira F.G."/>
            <person name="Vilella A.J."/>
            <person name="Villasante A."/>
            <person name="Walenz B."/>
            <person name="Wang J."/>
            <person name="Wasserman M."/>
            <person name="Watts T."/>
            <person name="Wilson D."/>
            <person name="Wilson R.K."/>
            <person name="Wing R.A."/>
            <person name="Wolfner M.F."/>
            <person name="Wong A."/>
            <person name="Wong G.K."/>
            <person name="Wu C.I."/>
            <person name="Wu G."/>
            <person name="Yamamoto D."/>
            <person name="Yang H.P."/>
            <person name="Yang S.P."/>
            <person name="Yorke J.A."/>
            <person name="Yoshida K."/>
            <person name="Zdobnov E."/>
            <person name="Zhang P."/>
            <person name="Zhang Y."/>
            <person name="Zimin A.V."/>
            <person name="Baldwin J."/>
            <person name="Abdouelleil A."/>
            <person name="Abdulkadir J."/>
            <person name="Abebe A."/>
            <person name="Abera B."/>
            <person name="Abreu J."/>
            <person name="Acer S.C."/>
            <person name="Aftuck L."/>
            <person name="Alexander A."/>
            <person name="An P."/>
            <person name="Anderson E."/>
            <person name="Anderson S."/>
            <person name="Arachi H."/>
            <person name="Azer M."/>
            <person name="Bachantsang P."/>
            <person name="Barry A."/>
            <person name="Bayul T."/>
            <person name="Berlin A."/>
            <person name="Bessette D."/>
            <person name="Bloom T."/>
            <person name="Blye J."/>
            <person name="Boguslavskiy L."/>
            <person name="Bonnet C."/>
            <person name="Boukhgalter B."/>
            <person name="Bourzgui I."/>
            <person name="Brown A."/>
            <person name="Cahill P."/>
            <person name="Channer S."/>
            <person name="Cheshatsang Y."/>
            <person name="Chuda L."/>
            <person name="Citroen M."/>
            <person name="Collymore A."/>
            <person name="Cooke P."/>
            <person name="Costello M."/>
            <person name="D'Aco K."/>
            <person name="Daza R."/>
            <person name="De Haan G."/>
            <person name="DeGray S."/>
            <person name="DeMaso C."/>
            <person name="Dhargay N."/>
            <person name="Dooley K."/>
            <person name="Dooley E."/>
            <person name="Doricent M."/>
            <person name="Dorje P."/>
            <person name="Dorjee K."/>
            <person name="Dupes A."/>
            <person name="Elong R."/>
            <person name="Falk J."/>
            <person name="Farina A."/>
            <person name="Faro S."/>
            <person name="Ferguson D."/>
            <person name="Fisher S."/>
            <person name="Foley C.D."/>
            <person name="Franke A."/>
            <person name="Friedrich D."/>
            <person name="Gadbois L."/>
            <person name="Gearin G."/>
            <person name="Gearin C.R."/>
            <person name="Giannoukos G."/>
            <person name="Goode T."/>
            <person name="Graham J."/>
            <person name="Grandbois E."/>
            <person name="Grewal S."/>
            <person name="Gyaltsen K."/>
            <person name="Hafez N."/>
            <person name="Hagos B."/>
            <person name="Hall J."/>
            <person name="Henson C."/>
            <person name="Hollinger A."/>
            <person name="Honan T."/>
            <person name="Huard M.D."/>
            <person name="Hughes L."/>
            <person name="Hurhula B."/>
            <person name="Husby M.E."/>
            <person name="Kamat A."/>
            <person name="Kanga B."/>
            <person name="Kashin S."/>
            <person name="Khazanovich D."/>
            <person name="Kisner P."/>
            <person name="Lance K."/>
            <person name="Lara M."/>
            <person name="Lee W."/>
            <person name="Lennon N."/>
            <person name="Letendre F."/>
            <person name="LeVine R."/>
            <person name="Lipovsky A."/>
            <person name="Liu X."/>
            <person name="Liu J."/>
            <person name="Liu S."/>
            <person name="Lokyitsang T."/>
            <person name="Lokyitsang Y."/>
            <person name="Lubonja R."/>
            <person name="Lui A."/>
            <person name="MacDonald P."/>
            <person name="Magnisalis V."/>
            <person name="Maru K."/>
            <person name="Matthews C."/>
            <person name="McCusker W."/>
            <person name="McDonough S."/>
            <person name="Mehta T."/>
            <person name="Meldrim J."/>
            <person name="Meneus L."/>
            <person name="Mihai O."/>
            <person name="Mihalev A."/>
            <person name="Mihova T."/>
            <person name="Mittelman R."/>
            <person name="Mlenga V."/>
            <person name="Montmayeur A."/>
            <person name="Mulrain L."/>
            <person name="Navidi A."/>
            <person name="Naylor J."/>
            <person name="Negash T."/>
            <person name="Nguyen T."/>
            <person name="Nguyen N."/>
            <person name="Nicol R."/>
            <person name="Norbu C."/>
            <person name="Norbu N."/>
            <person name="Novod N."/>
            <person name="O'Neill B."/>
            <person name="Osman S."/>
            <person name="Markiewicz E."/>
            <person name="Oyono O.L."/>
            <person name="Patti C."/>
            <person name="Phunkhang P."/>
            <person name="Pierre F."/>
            <person name="Priest M."/>
            <person name="Raghuraman S."/>
            <person name="Rege F."/>
            <person name="Reyes R."/>
            <person name="Rise C."/>
            <person name="Rogov P."/>
            <person name="Ross K."/>
            <person name="Ryan E."/>
            <person name="Settipalli S."/>
            <person name="Shea T."/>
            <person name="Sherpa N."/>
            <person name="Shi L."/>
            <person name="Shih D."/>
            <person name="Sparrow T."/>
            <person name="Spaulding J."/>
            <person name="Stalker J."/>
            <person name="Stange-Thomann N."/>
            <person name="Stavropoulos S."/>
            <person name="Stone C."/>
            <person name="Strader C."/>
            <person name="Tesfaye S."/>
            <person name="Thomson T."/>
            <person name="Thoulutsang Y."/>
            <person name="Thoulutsang D."/>
            <person name="Topham K."/>
            <person name="Topping I."/>
            <person name="Tsamla T."/>
            <person name="Vassiliev H."/>
            <person name="Vo A."/>
            <person name="Wangchuk T."/>
            <person name="Wangdi T."/>
            <person name="Weiand M."/>
            <person name="Wilkinson J."/>
            <person name="Wilson A."/>
            <person name="Yadav S."/>
            <person name="Young G."/>
            <person name="Yu Q."/>
            <person name="Zembek L."/>
            <person name="Zhong D."/>
            <person name="Zimmer A."/>
            <person name="Zwirko Z."/>
            <person name="Jaffe D.B."/>
            <person name="Alvarez P."/>
            <person name="Brockman W."/>
            <person name="Butler J."/>
            <person name="Chin C."/>
            <person name="Gnerre S."/>
            <person name="Grabherr M."/>
            <person name="Kleber M."/>
            <person name="Mauceli E."/>
            <person name="MacCallum I."/>
        </authorList>
    </citation>
    <scope>NUCLEOTIDE SEQUENCE [LARGE SCALE GENOMIC DNA]</scope>
    <source>
        <strain evidence="5">Tucson 15010-1051.87</strain>
    </source>
</reference>
<dbReference type="HOGENOM" id="CLU_740264_0_0_1"/>
<keyword evidence="2" id="KW-0472">Membrane</keyword>
<dbReference type="KEGG" id="dvi:6622866"/>
<feature type="transmembrane region" description="Helical" evidence="2">
    <location>
        <begin position="326"/>
        <end position="344"/>
    </location>
</feature>
<evidence type="ECO:0000259" key="3">
    <source>
        <dbReference type="Pfam" id="PF09335"/>
    </source>
</evidence>
<evidence type="ECO:0000256" key="1">
    <source>
        <dbReference type="SAM" id="MobiDB-lite"/>
    </source>
</evidence>
<feature type="compositionally biased region" description="Polar residues" evidence="1">
    <location>
        <begin position="1"/>
        <end position="14"/>
    </location>
</feature>
<organism evidence="4 5">
    <name type="scientific">Drosophila virilis</name>
    <name type="common">Fruit fly</name>
    <dbReference type="NCBI Taxonomy" id="7244"/>
    <lineage>
        <taxon>Eukaryota</taxon>
        <taxon>Metazoa</taxon>
        <taxon>Ecdysozoa</taxon>
        <taxon>Arthropoda</taxon>
        <taxon>Hexapoda</taxon>
        <taxon>Insecta</taxon>
        <taxon>Pterygota</taxon>
        <taxon>Neoptera</taxon>
        <taxon>Endopterygota</taxon>
        <taxon>Diptera</taxon>
        <taxon>Brachycera</taxon>
        <taxon>Muscomorpha</taxon>
        <taxon>Ephydroidea</taxon>
        <taxon>Drosophilidae</taxon>
        <taxon>Drosophila</taxon>
    </lineage>
</organism>
<feature type="domain" description="VTT" evidence="3">
    <location>
        <begin position="230"/>
        <end position="346"/>
    </location>
</feature>
<evidence type="ECO:0000256" key="2">
    <source>
        <dbReference type="SAM" id="Phobius"/>
    </source>
</evidence>
<feature type="compositionally biased region" description="Low complexity" evidence="1">
    <location>
        <begin position="15"/>
        <end position="28"/>
    </location>
</feature>
<dbReference type="Pfam" id="PF09335">
    <property type="entry name" value="VTT_dom"/>
    <property type="match status" value="1"/>
</dbReference>
<accession>B4LDY3</accession>
<dbReference type="InterPro" id="IPR032816">
    <property type="entry name" value="VTT_dom"/>
</dbReference>
<sequence length="410" mass="45528">MSAPTTTLALSTDYSSSSSSNNNNNNNNINCTKNNTFRYANNINMHMHKYKKIIMDDSMVHIGSASSSCSSLASPQLIKSNSYSGTSTRYPLDANGSCCDMDASECNQASAADGNSCAEIANEESGELDAFLINPASSASNRRYQNRSSCTNCLRRNSCWLRAHAFIMRNWYLSYLVPIGLLGIIVIAGYLTRNYAKELLFWIETQNRWLIFVIFMALFTLVSFPIVVGYLVLLITAGYLFGCWRGWLTVLLGANVGIAIAHATIRSCRHRIAVHKLIKNETGRAILRVISGPKAFRVVLFTRLTPIPFGLQNVIFGISSIKARDYHLATFLGLLPAQTINVYLGSTLRSMHEVLNDHNTKLTGYISFVIEVICGLALMFWVVHKARKELSETLLSSDYINDGKPIDIQV</sequence>
<dbReference type="InParanoid" id="B4LDY3"/>
<keyword evidence="2" id="KW-0812">Transmembrane</keyword>
<feature type="transmembrane region" description="Helical" evidence="2">
    <location>
        <begin position="171"/>
        <end position="191"/>
    </location>
</feature>
<dbReference type="PANTHER" id="PTHR46593:SF1">
    <property type="entry name" value="TRANSMEMBRANE PROTEIN 64"/>
    <property type="match status" value="1"/>
</dbReference>
<name>B4LDY3_DROVI</name>
<evidence type="ECO:0000313" key="4">
    <source>
        <dbReference type="EMBL" id="EDW70026.2"/>
    </source>
</evidence>
<dbReference type="eggNOG" id="KOG2414">
    <property type="taxonomic scope" value="Eukaryota"/>
</dbReference>
<dbReference type="PANTHER" id="PTHR46593">
    <property type="entry name" value="TRANSMEMBRANE PROTEIN 64"/>
    <property type="match status" value="1"/>
</dbReference>
<keyword evidence="5" id="KW-1185">Reference proteome</keyword>
<feature type="transmembrane region" description="Helical" evidence="2">
    <location>
        <begin position="212"/>
        <end position="241"/>
    </location>
</feature>
<dbReference type="FunCoup" id="B4LDY3">
    <property type="interactions" value="729"/>
</dbReference>